<dbReference type="InterPro" id="IPR004732">
    <property type="entry name" value="Transaldolase_2"/>
</dbReference>
<accession>X1BFV8</accession>
<evidence type="ECO:0000256" key="5">
    <source>
        <dbReference type="ARBA" id="ARBA00022490"/>
    </source>
</evidence>
<name>X1BFV8_9ZZZZ</name>
<comment type="catalytic activity">
    <reaction evidence="9">
        <text>D-sedoheptulose 7-phosphate + D-glyceraldehyde 3-phosphate = D-erythrose 4-phosphate + beta-D-fructose 6-phosphate</text>
        <dbReference type="Rhea" id="RHEA:17053"/>
        <dbReference type="ChEBI" id="CHEBI:16897"/>
        <dbReference type="ChEBI" id="CHEBI:57483"/>
        <dbReference type="ChEBI" id="CHEBI:57634"/>
        <dbReference type="ChEBI" id="CHEBI:59776"/>
        <dbReference type="EC" id="2.2.1.2"/>
    </reaction>
</comment>
<dbReference type="Pfam" id="PF00923">
    <property type="entry name" value="TAL_FSA"/>
    <property type="match status" value="1"/>
</dbReference>
<keyword evidence="7" id="KW-0570">Pentose shunt</keyword>
<dbReference type="NCBIfam" id="NF002881">
    <property type="entry name" value="PRK03343.1"/>
    <property type="match status" value="1"/>
</dbReference>
<reference evidence="10" key="1">
    <citation type="journal article" date="2014" name="Front. Microbiol.">
        <title>High frequency of phylogenetically diverse reductive dehalogenase-homologous genes in deep subseafloor sedimentary metagenomes.</title>
        <authorList>
            <person name="Kawai M."/>
            <person name="Futagami T."/>
            <person name="Toyoda A."/>
            <person name="Takaki Y."/>
            <person name="Nishi S."/>
            <person name="Hori S."/>
            <person name="Arai W."/>
            <person name="Tsubouchi T."/>
            <person name="Morono Y."/>
            <person name="Uchiyama I."/>
            <person name="Ito T."/>
            <person name="Fujiyama A."/>
            <person name="Inagaki F."/>
            <person name="Takami H."/>
        </authorList>
    </citation>
    <scope>NUCLEOTIDE SEQUENCE</scope>
    <source>
        <strain evidence="10">Expedition CK06-06</strain>
    </source>
</reference>
<proteinExistence type="inferred from homology"/>
<dbReference type="PIRSF" id="PIRSF036915">
    <property type="entry name" value="Trnald_Bac_Plnt"/>
    <property type="match status" value="1"/>
</dbReference>
<dbReference type="GO" id="GO:0005737">
    <property type="term" value="C:cytoplasm"/>
    <property type="evidence" value="ECO:0007669"/>
    <property type="project" value="UniProtKB-SubCell"/>
</dbReference>
<dbReference type="UniPathway" id="UPA00115"/>
<feature type="non-terminal residue" evidence="10">
    <location>
        <position position="1"/>
    </location>
</feature>
<evidence type="ECO:0000256" key="7">
    <source>
        <dbReference type="ARBA" id="ARBA00023126"/>
    </source>
</evidence>
<organism evidence="10">
    <name type="scientific">marine sediment metagenome</name>
    <dbReference type="NCBI Taxonomy" id="412755"/>
    <lineage>
        <taxon>unclassified sequences</taxon>
        <taxon>metagenomes</taxon>
        <taxon>ecological metagenomes</taxon>
    </lineage>
</organism>
<sequence>ESLYESLVIEDIQTTADLLAPVYERTDGVDGYASVEVSPRLAHDTEGTITEARRFFAAIKRPNVMVKVPATPEGIPAITALIGEGININITLMFSLEDYLNVSEAYLAGLEKLLHSGGNLSRVVSVASFFVSRVDAAVDKLLPDGSPLRGKIAIANAKAAYARFKETCEGERFVALKKRGARVQRLLWASTGVKNPHYRDVMYVEELIGPETVNTVPPATLDAFRDHGKPRLSLAENLHEASKHLATLKGVGIDLNAVTRRLKDEGVDLFEKPFDSLIETLTHKQGCIVAG</sequence>
<dbReference type="PANTHER" id="PTHR10683">
    <property type="entry name" value="TRANSALDOLASE"/>
    <property type="match status" value="1"/>
</dbReference>
<dbReference type="GO" id="GO:0006098">
    <property type="term" value="P:pentose-phosphate shunt"/>
    <property type="evidence" value="ECO:0007669"/>
    <property type="project" value="UniProtKB-UniPathway"/>
</dbReference>
<evidence type="ECO:0000256" key="9">
    <source>
        <dbReference type="ARBA" id="ARBA00048810"/>
    </source>
</evidence>
<dbReference type="PANTHER" id="PTHR10683:SF31">
    <property type="entry name" value="TRANSALDOLASE"/>
    <property type="match status" value="1"/>
</dbReference>
<comment type="pathway">
    <text evidence="3">Carbohydrate degradation; pentose phosphate pathway.</text>
</comment>
<dbReference type="HAMAP" id="MF_00493">
    <property type="entry name" value="Transaldolase_2"/>
    <property type="match status" value="1"/>
</dbReference>
<dbReference type="PROSITE" id="PS00958">
    <property type="entry name" value="TRANSALDOLASE_2"/>
    <property type="match status" value="1"/>
</dbReference>
<evidence type="ECO:0000256" key="6">
    <source>
        <dbReference type="ARBA" id="ARBA00022679"/>
    </source>
</evidence>
<dbReference type="NCBIfam" id="TIGR00876">
    <property type="entry name" value="tal_mycobact"/>
    <property type="match status" value="1"/>
</dbReference>
<comment type="subcellular location">
    <subcellularLocation>
        <location evidence="2">Cytoplasm</location>
    </subcellularLocation>
</comment>
<dbReference type="Gene3D" id="3.20.20.70">
    <property type="entry name" value="Aldolase class I"/>
    <property type="match status" value="1"/>
</dbReference>
<comment type="function">
    <text evidence="1">Transaldolase is important for the balance of metabolites in the pentose-phosphate pathway.</text>
</comment>
<dbReference type="InterPro" id="IPR001585">
    <property type="entry name" value="TAL/FSA"/>
</dbReference>
<gene>
    <name evidence="10" type="ORF">S01H4_38743</name>
</gene>
<protein>
    <recommendedName>
        <fullName evidence="11">Transaldolase</fullName>
    </recommendedName>
</protein>
<feature type="non-terminal residue" evidence="10">
    <location>
        <position position="291"/>
    </location>
</feature>
<dbReference type="GO" id="GO:0004801">
    <property type="term" value="F:transaldolase activity"/>
    <property type="evidence" value="ECO:0007669"/>
    <property type="project" value="UniProtKB-EC"/>
</dbReference>
<dbReference type="GO" id="GO:0005975">
    <property type="term" value="P:carbohydrate metabolic process"/>
    <property type="evidence" value="ECO:0007669"/>
    <property type="project" value="InterPro"/>
</dbReference>
<keyword evidence="6" id="KW-0808">Transferase</keyword>
<keyword evidence="8" id="KW-0704">Schiff base</keyword>
<comment type="similarity">
    <text evidence="4">Belongs to the transaldolase family. Type 2 subfamily.</text>
</comment>
<dbReference type="AlphaFoldDB" id="X1BFV8"/>
<evidence type="ECO:0000256" key="4">
    <source>
        <dbReference type="ARBA" id="ARBA00008426"/>
    </source>
</evidence>
<keyword evidence="5" id="KW-0963">Cytoplasm</keyword>
<dbReference type="CDD" id="cd00955">
    <property type="entry name" value="Transaldolase_like"/>
    <property type="match status" value="1"/>
</dbReference>
<evidence type="ECO:0000256" key="8">
    <source>
        <dbReference type="ARBA" id="ARBA00023270"/>
    </source>
</evidence>
<dbReference type="EMBL" id="BART01020919">
    <property type="protein sequence ID" value="GAG93910.1"/>
    <property type="molecule type" value="Genomic_DNA"/>
</dbReference>
<evidence type="ECO:0000256" key="2">
    <source>
        <dbReference type="ARBA" id="ARBA00004496"/>
    </source>
</evidence>
<evidence type="ECO:0000256" key="3">
    <source>
        <dbReference type="ARBA" id="ARBA00004959"/>
    </source>
</evidence>
<dbReference type="SUPFAM" id="SSF51569">
    <property type="entry name" value="Aldolase"/>
    <property type="match status" value="1"/>
</dbReference>
<evidence type="ECO:0000313" key="10">
    <source>
        <dbReference type="EMBL" id="GAG93910.1"/>
    </source>
</evidence>
<dbReference type="InterPro" id="IPR013785">
    <property type="entry name" value="Aldolase_TIM"/>
</dbReference>
<evidence type="ECO:0000256" key="1">
    <source>
        <dbReference type="ARBA" id="ARBA00003518"/>
    </source>
</evidence>
<dbReference type="InterPro" id="IPR018225">
    <property type="entry name" value="Transaldolase_AS"/>
</dbReference>
<comment type="caution">
    <text evidence="10">The sequence shown here is derived from an EMBL/GenBank/DDBJ whole genome shotgun (WGS) entry which is preliminary data.</text>
</comment>
<evidence type="ECO:0008006" key="11">
    <source>
        <dbReference type="Google" id="ProtNLM"/>
    </source>
</evidence>